<dbReference type="InterPro" id="IPR008168">
    <property type="entry name" value="Cyt_C_IC"/>
</dbReference>
<dbReference type="GO" id="GO:0020037">
    <property type="term" value="F:heme binding"/>
    <property type="evidence" value="ECO:0007669"/>
    <property type="project" value="InterPro"/>
</dbReference>
<proteinExistence type="predicted"/>
<dbReference type="GO" id="GO:0009055">
    <property type="term" value="F:electron transfer activity"/>
    <property type="evidence" value="ECO:0007669"/>
    <property type="project" value="InterPro"/>
</dbReference>
<dbReference type="InterPro" id="IPR009056">
    <property type="entry name" value="Cyt_c-like_dom"/>
</dbReference>
<dbReference type="eggNOG" id="COG2863">
    <property type="taxonomic scope" value="Bacteria"/>
</dbReference>
<feature type="domain" description="Cytochrome c" evidence="8">
    <location>
        <begin position="21"/>
        <end position="102"/>
    </location>
</feature>
<evidence type="ECO:0000256" key="3">
    <source>
        <dbReference type="ARBA" id="ARBA00022723"/>
    </source>
</evidence>
<dbReference type="RefSeq" id="WP_035013860.1">
    <property type="nucleotide sequence ID" value="NZ_ARZY01000008.1"/>
</dbReference>
<dbReference type="InterPro" id="IPR050597">
    <property type="entry name" value="Cytochrome_c_Oxidase_Subunit"/>
</dbReference>
<dbReference type="Pfam" id="PF00034">
    <property type="entry name" value="Cytochrom_C"/>
    <property type="match status" value="1"/>
</dbReference>
<dbReference type="PROSITE" id="PS51007">
    <property type="entry name" value="CYTC"/>
    <property type="match status" value="1"/>
</dbReference>
<accession>W7QDD8</accession>
<dbReference type="InterPro" id="IPR036909">
    <property type="entry name" value="Cyt_c-like_dom_sf"/>
</dbReference>
<reference evidence="9 10" key="1">
    <citation type="journal article" date="2014" name="Genome Announc.">
        <title>Draft Genome Sequence of the Agar-Degrading Bacterium Catenovulum sp. Strain DS-2, Isolated from Intestines of Haliotis diversicolor.</title>
        <authorList>
            <person name="Shan D."/>
            <person name="Li X."/>
            <person name="Gu Z."/>
            <person name="Wei G."/>
            <person name="Gao Z."/>
            <person name="Shao Z."/>
        </authorList>
    </citation>
    <scope>NUCLEOTIDE SEQUENCE [LARGE SCALE GENOMIC DNA]</scope>
    <source>
        <strain evidence="9 10">DS-2</strain>
    </source>
</reference>
<keyword evidence="5 6" id="KW-0408">Iron</keyword>
<dbReference type="PRINTS" id="PR00605">
    <property type="entry name" value="CYTCHROMECIC"/>
</dbReference>
<dbReference type="OrthoDB" id="9796421at2"/>
<dbReference type="SUPFAM" id="SSF46626">
    <property type="entry name" value="Cytochrome c"/>
    <property type="match status" value="1"/>
</dbReference>
<organism evidence="9 10">
    <name type="scientific">Catenovulum agarivorans DS-2</name>
    <dbReference type="NCBI Taxonomy" id="1328313"/>
    <lineage>
        <taxon>Bacteria</taxon>
        <taxon>Pseudomonadati</taxon>
        <taxon>Pseudomonadota</taxon>
        <taxon>Gammaproteobacteria</taxon>
        <taxon>Alteromonadales</taxon>
        <taxon>Alteromonadaceae</taxon>
        <taxon>Catenovulum</taxon>
    </lineage>
</organism>
<evidence type="ECO:0000256" key="7">
    <source>
        <dbReference type="SAM" id="SignalP"/>
    </source>
</evidence>
<dbReference type="Gene3D" id="1.10.760.10">
    <property type="entry name" value="Cytochrome c-like domain"/>
    <property type="match status" value="1"/>
</dbReference>
<dbReference type="EMBL" id="ARZY01000008">
    <property type="protein sequence ID" value="EWH10919.1"/>
    <property type="molecule type" value="Genomic_DNA"/>
</dbReference>
<comment type="caution">
    <text evidence="9">The sequence shown here is derived from an EMBL/GenBank/DDBJ whole genome shotgun (WGS) entry which is preliminary data.</text>
</comment>
<protein>
    <submittedName>
        <fullName evidence="9">Cytochrome c family protein</fullName>
    </submittedName>
</protein>
<feature type="chain" id="PRO_5004901139" evidence="7">
    <location>
        <begin position="21"/>
        <end position="102"/>
    </location>
</feature>
<keyword evidence="1" id="KW-0813">Transport</keyword>
<evidence type="ECO:0000313" key="10">
    <source>
        <dbReference type="Proteomes" id="UP000019276"/>
    </source>
</evidence>
<keyword evidence="2 6" id="KW-0349">Heme</keyword>
<dbReference type="GO" id="GO:0005506">
    <property type="term" value="F:iron ion binding"/>
    <property type="evidence" value="ECO:0007669"/>
    <property type="project" value="InterPro"/>
</dbReference>
<evidence type="ECO:0000256" key="4">
    <source>
        <dbReference type="ARBA" id="ARBA00022982"/>
    </source>
</evidence>
<dbReference type="STRING" id="1328313.DS2_06496"/>
<dbReference type="Proteomes" id="UP000019276">
    <property type="component" value="Unassembled WGS sequence"/>
</dbReference>
<evidence type="ECO:0000256" key="2">
    <source>
        <dbReference type="ARBA" id="ARBA00022617"/>
    </source>
</evidence>
<feature type="signal peptide" evidence="7">
    <location>
        <begin position="1"/>
        <end position="20"/>
    </location>
</feature>
<evidence type="ECO:0000313" key="9">
    <source>
        <dbReference type="EMBL" id="EWH10919.1"/>
    </source>
</evidence>
<evidence type="ECO:0000259" key="8">
    <source>
        <dbReference type="PROSITE" id="PS51007"/>
    </source>
</evidence>
<evidence type="ECO:0000256" key="6">
    <source>
        <dbReference type="PROSITE-ProRule" id="PRU00433"/>
    </source>
</evidence>
<keyword evidence="7" id="KW-0732">Signal</keyword>
<dbReference type="PANTHER" id="PTHR33751">
    <property type="entry name" value="CBB3-TYPE CYTOCHROME C OXIDASE SUBUNIT FIXP"/>
    <property type="match status" value="1"/>
</dbReference>
<dbReference type="AlphaFoldDB" id="W7QDD8"/>
<gene>
    <name evidence="9" type="ORF">DS2_06496</name>
</gene>
<name>W7QDD8_9ALTE</name>
<keyword evidence="4" id="KW-0249">Electron transport</keyword>
<evidence type="ECO:0000256" key="1">
    <source>
        <dbReference type="ARBA" id="ARBA00022448"/>
    </source>
</evidence>
<keyword evidence="10" id="KW-1185">Reference proteome</keyword>
<sequence>MKKIVLAVLPFLALSFNASAGNVEAGKAKAAMCVACHGADGKAMIPTYPNLAGQNAPYLEAALRAYKNGERKGGQAAIMAGMAAALSDDDIANLAAYYASLK</sequence>
<dbReference type="PANTHER" id="PTHR33751:SF9">
    <property type="entry name" value="CYTOCHROME C4"/>
    <property type="match status" value="1"/>
</dbReference>
<evidence type="ECO:0000256" key="5">
    <source>
        <dbReference type="ARBA" id="ARBA00023004"/>
    </source>
</evidence>
<keyword evidence="3 6" id="KW-0479">Metal-binding</keyword>